<sequence length="86" mass="10201">YSTNNDIFCKYLTNSPVIGFWCLKAMRFYRPKWIAIMLTILQIVQMFRDIIINISAYYCSTYYKLFRLNAMLLSISNFMRSASSVL</sequence>
<keyword evidence="3" id="KW-1185">Reference proteome</keyword>
<reference evidence="2 3" key="1">
    <citation type="submission" date="2015-07" db="EMBL/GenBank/DDBJ databases">
        <title>The genome of Melipona quadrifasciata.</title>
        <authorList>
            <person name="Pan H."/>
            <person name="Kapheim K."/>
        </authorList>
    </citation>
    <scope>NUCLEOTIDE SEQUENCE [LARGE SCALE GENOMIC DNA]</scope>
    <source>
        <strain evidence="2">0111107301</strain>
        <tissue evidence="2">Whole body</tissue>
    </source>
</reference>
<feature type="transmembrane region" description="Helical" evidence="1">
    <location>
        <begin position="33"/>
        <end position="58"/>
    </location>
</feature>
<feature type="non-terminal residue" evidence="2">
    <location>
        <position position="1"/>
    </location>
</feature>
<proteinExistence type="predicted"/>
<organism evidence="2 3">
    <name type="scientific">Melipona quadrifasciata</name>
    <dbReference type="NCBI Taxonomy" id="166423"/>
    <lineage>
        <taxon>Eukaryota</taxon>
        <taxon>Metazoa</taxon>
        <taxon>Ecdysozoa</taxon>
        <taxon>Arthropoda</taxon>
        <taxon>Hexapoda</taxon>
        <taxon>Insecta</taxon>
        <taxon>Pterygota</taxon>
        <taxon>Neoptera</taxon>
        <taxon>Endopterygota</taxon>
        <taxon>Hymenoptera</taxon>
        <taxon>Apocrita</taxon>
        <taxon>Aculeata</taxon>
        <taxon>Apoidea</taxon>
        <taxon>Anthophila</taxon>
        <taxon>Apidae</taxon>
        <taxon>Melipona</taxon>
    </lineage>
</organism>
<keyword evidence="1" id="KW-0812">Transmembrane</keyword>
<protein>
    <submittedName>
        <fullName evidence="2">Uncharacterized protein</fullName>
    </submittedName>
</protein>
<keyword evidence="1" id="KW-0472">Membrane</keyword>
<keyword evidence="1" id="KW-1133">Transmembrane helix</keyword>
<name>A0A0M9A3J5_9HYME</name>
<evidence type="ECO:0000256" key="1">
    <source>
        <dbReference type="SAM" id="Phobius"/>
    </source>
</evidence>
<evidence type="ECO:0000313" key="2">
    <source>
        <dbReference type="EMBL" id="KOX75139.1"/>
    </source>
</evidence>
<dbReference type="Proteomes" id="UP000053105">
    <property type="component" value="Unassembled WGS sequence"/>
</dbReference>
<dbReference type="AlphaFoldDB" id="A0A0M9A3J5"/>
<gene>
    <name evidence="2" type="ORF">WN51_14286</name>
</gene>
<accession>A0A0M9A3J5</accession>
<evidence type="ECO:0000313" key="3">
    <source>
        <dbReference type="Proteomes" id="UP000053105"/>
    </source>
</evidence>
<dbReference type="EMBL" id="KQ435771">
    <property type="protein sequence ID" value="KOX75139.1"/>
    <property type="molecule type" value="Genomic_DNA"/>
</dbReference>